<evidence type="ECO:0000256" key="1">
    <source>
        <dbReference type="SAM" id="MobiDB-lite"/>
    </source>
</evidence>
<accession>A0A5P8W5X0</accession>
<dbReference type="Proteomes" id="UP000326678">
    <property type="component" value="Chromosome Gxm1"/>
</dbReference>
<feature type="compositionally biased region" description="Basic and acidic residues" evidence="1">
    <location>
        <begin position="10"/>
        <end position="19"/>
    </location>
</feature>
<feature type="region of interest" description="Disordered" evidence="1">
    <location>
        <begin position="1"/>
        <end position="20"/>
    </location>
</feature>
<evidence type="ECO:0000313" key="2">
    <source>
        <dbReference type="EMBL" id="QFS48044.1"/>
    </source>
</evidence>
<proteinExistence type="predicted"/>
<keyword evidence="3" id="KW-1185">Reference proteome</keyword>
<organism evidence="2 3">
    <name type="scientific">Nostoc sphaeroides CCNUC1</name>
    <dbReference type="NCBI Taxonomy" id="2653204"/>
    <lineage>
        <taxon>Bacteria</taxon>
        <taxon>Bacillati</taxon>
        <taxon>Cyanobacteriota</taxon>
        <taxon>Cyanophyceae</taxon>
        <taxon>Nostocales</taxon>
        <taxon>Nostocaceae</taxon>
        <taxon>Nostoc</taxon>
    </lineage>
</organism>
<sequence length="57" mass="6421">MSDITTGDRISYERGKEEGQQEQAQTLVLLDRGTFNLLKNIGCSHFIIKNINLPINS</sequence>
<name>A0A5P8W5X0_9NOSO</name>
<evidence type="ECO:0000313" key="3">
    <source>
        <dbReference type="Proteomes" id="UP000326678"/>
    </source>
</evidence>
<protein>
    <submittedName>
        <fullName evidence="2">Uncharacterized protein</fullName>
    </submittedName>
</protein>
<reference evidence="2 3" key="1">
    <citation type="submission" date="2019-10" db="EMBL/GenBank/DDBJ databases">
        <title>Genomic and transcriptomic insights into the perfect genentic adaptation of a filamentous nitrogen-fixing cyanobacterium to rice fields.</title>
        <authorList>
            <person name="Chen Z."/>
        </authorList>
    </citation>
    <scope>NUCLEOTIDE SEQUENCE [LARGE SCALE GENOMIC DNA]</scope>
    <source>
        <strain evidence="2">CCNUC1</strain>
    </source>
</reference>
<dbReference type="AlphaFoldDB" id="A0A5P8W5X0"/>
<dbReference type="RefSeq" id="WP_181985181.1">
    <property type="nucleotide sequence ID" value="NZ_CP045226.1"/>
</dbReference>
<dbReference type="EMBL" id="CP045226">
    <property type="protein sequence ID" value="QFS48044.1"/>
    <property type="molecule type" value="Genomic_DNA"/>
</dbReference>
<gene>
    <name evidence="2" type="ORF">GXM_05536</name>
</gene>
<dbReference type="KEGG" id="nsh:GXM_05536"/>